<gene>
    <name evidence="2" type="ORF">A3B19_03545</name>
</gene>
<reference evidence="2 3" key="1">
    <citation type="journal article" date="2016" name="Nat. Commun.">
        <title>Thousands of microbial genomes shed light on interconnected biogeochemical processes in an aquifer system.</title>
        <authorList>
            <person name="Anantharaman K."/>
            <person name="Brown C.T."/>
            <person name="Hug L.A."/>
            <person name="Sharon I."/>
            <person name="Castelle C.J."/>
            <person name="Probst A.J."/>
            <person name="Thomas B.C."/>
            <person name="Singh A."/>
            <person name="Wilkins M.J."/>
            <person name="Karaoz U."/>
            <person name="Brodie E.L."/>
            <person name="Williams K.H."/>
            <person name="Hubbard S.S."/>
            <person name="Banfield J.F."/>
        </authorList>
    </citation>
    <scope>NUCLEOTIDE SEQUENCE [LARGE SCALE GENOMIC DNA]</scope>
</reference>
<sequence>MNIFVSSLFDVFNTAACLVAALRLRRSHKQKPNVLVRDFFYFYLLFTVFFAFLAAPVVFHGDLKIVQLFFVFGHLVLYLALSYFIRILFALIGWKKFLLPLQLLLAATGVVVFLVSLLSGDAARIWEIGLAGQRLIAFSHGGAPWARLLVGLVGGFSGMFFALVMFIQSLRLEDKFLRRRSRWLSYGTFVLGFAAVFAFEFSVFPFYSFGIAAAAEVLAISGLLLMLKGIFYSRDKV</sequence>
<dbReference type="AlphaFoldDB" id="A0A1F5XH61"/>
<feature type="transmembrane region" description="Helical" evidence="1">
    <location>
        <begin position="207"/>
        <end position="227"/>
    </location>
</feature>
<keyword evidence="1" id="KW-0472">Membrane</keyword>
<dbReference type="EMBL" id="MFIF01000006">
    <property type="protein sequence ID" value="OGF87274.1"/>
    <property type="molecule type" value="Genomic_DNA"/>
</dbReference>
<evidence type="ECO:0008006" key="4">
    <source>
        <dbReference type="Google" id="ProtNLM"/>
    </source>
</evidence>
<feature type="transmembrane region" description="Helical" evidence="1">
    <location>
        <begin position="97"/>
        <end position="118"/>
    </location>
</feature>
<name>A0A1F5XH61_9BACT</name>
<evidence type="ECO:0000313" key="3">
    <source>
        <dbReference type="Proteomes" id="UP000177346"/>
    </source>
</evidence>
<feature type="transmembrane region" description="Helical" evidence="1">
    <location>
        <begin position="148"/>
        <end position="171"/>
    </location>
</feature>
<organism evidence="2 3">
    <name type="scientific">Candidatus Giovannonibacteria bacterium RIFCSPLOWO2_01_FULL_46_32</name>
    <dbReference type="NCBI Taxonomy" id="1798353"/>
    <lineage>
        <taxon>Bacteria</taxon>
        <taxon>Candidatus Giovannoniibacteriota</taxon>
    </lineage>
</organism>
<evidence type="ECO:0000256" key="1">
    <source>
        <dbReference type="SAM" id="Phobius"/>
    </source>
</evidence>
<accession>A0A1F5XH61</accession>
<protein>
    <recommendedName>
        <fullName evidence="4">Histidine kinase N-terminal 7TM region domain-containing protein</fullName>
    </recommendedName>
</protein>
<feature type="transmembrane region" description="Helical" evidence="1">
    <location>
        <begin position="183"/>
        <end position="201"/>
    </location>
</feature>
<keyword evidence="1" id="KW-0812">Transmembrane</keyword>
<proteinExistence type="predicted"/>
<feature type="transmembrane region" description="Helical" evidence="1">
    <location>
        <begin position="65"/>
        <end position="85"/>
    </location>
</feature>
<dbReference type="Proteomes" id="UP000177346">
    <property type="component" value="Unassembled WGS sequence"/>
</dbReference>
<comment type="caution">
    <text evidence="2">The sequence shown here is derived from an EMBL/GenBank/DDBJ whole genome shotgun (WGS) entry which is preliminary data.</text>
</comment>
<feature type="transmembrane region" description="Helical" evidence="1">
    <location>
        <begin position="40"/>
        <end position="59"/>
    </location>
</feature>
<feature type="transmembrane region" description="Helical" evidence="1">
    <location>
        <begin position="6"/>
        <end position="24"/>
    </location>
</feature>
<keyword evidence="1" id="KW-1133">Transmembrane helix</keyword>
<evidence type="ECO:0000313" key="2">
    <source>
        <dbReference type="EMBL" id="OGF87274.1"/>
    </source>
</evidence>